<comment type="caution">
    <text evidence="5">The sequence shown here is derived from an EMBL/GenBank/DDBJ whole genome shotgun (WGS) entry which is preliminary data.</text>
</comment>
<proteinExistence type="predicted"/>
<evidence type="ECO:0000313" key="5">
    <source>
        <dbReference type="EMBL" id="PRP98822.1"/>
    </source>
</evidence>
<evidence type="ECO:0000256" key="2">
    <source>
        <dbReference type="ARBA" id="ARBA00023136"/>
    </source>
</evidence>
<sequence>MQRDRSQAPALGWLFPCFAAIVGWGWSATSVAAPPEDDGFSFEDGSDDEESPPPADEGGDELIIAPVDAPVDAPDTTEPPDDDEWEDEWEDDGELSEDSGFSFEDISEDQEALDAELKSGEVQAKGTVGTVSGVVRNAKREPLAGVYVRAQGTKYVARTGVDGAYTLQLPPGQYTLLVELDLYQSRELAAVDVVGGEVATQDAELVPMVGVLETFEVSDDLNLEAEGALQESRKQKTSVNDGIDATEMSKSGGGKASSVAVRIVGATIVDGRYLFVRGLGHRYGNTLLDGARVPSPEPEIRTVPLDVIPSGALSAIDVQKTFTPEVPGDFTGGSTQFVTRDAPDDPMITIGVTGGVNTNTSFAPMVTHAGHAGYDLFALGNLPRARPDSFPSDERVGRGGTNRDAAQVEADGKALDTRTRVMRGANAPANFGFKLSAGDSWNFSDTGGKFGILFAGGYKNEHQTNRELVRLFGLRDGVPDITSPRVDLDSLKTVYTTSYSGLLKLQLDANPNNRWALTGFYSREGQDETRDMYGEVRDVSPGEYLNYTRLRYVMRSIASVQLTGKHKIPRAANLEIDYFGSFAQARRDDPALREMLFRDDENVGDFVIDNGAGPTGSQLFLGLVDNNENAGLDLSLPFRQWKGLDAKFKLGAWVDAKQRSFSAPRYDFAYASGVPIPAGRDNPVNDETIGGGVSVGNGGTRPFILWDRTRAQDGYEAWSRNLAGYVSLDLPFVDWFKISGGARLESNVINVTPVDPFAAPDDKAFESSRLVDLDVLPAASMIFSPRLPEGGGDFNIRLTGTKTLARPEFRELAPFSFRDYVGGFNKQGFPGLTSTDVWNADLRFEWFPRRAEVVAISGFFKHFQDPIEEVIGAGSNPAASFANVDSAINGGVELEFRKALDFLAPKPAVKARKILRDLSIGANFAYIYSQVQLGPPCHLPGEMAMLDGSIPVEGCRVEYQVSTSRERPLQGQAPWIANAFLDYDNAEFGTNLRLMYNAVGPYIAQVSGLGLPDIYQEPVHLLDFTASQRLLAFKRNDWGDLRNQLLLSLEVENMLNTRLYRTQGDQLVYSTRDGISFTVGLTWKY</sequence>
<dbReference type="Gene3D" id="2.60.40.1120">
    <property type="entry name" value="Carboxypeptidase-like, regulatory domain"/>
    <property type="match status" value="1"/>
</dbReference>
<dbReference type="Proteomes" id="UP000238823">
    <property type="component" value="Unassembled WGS sequence"/>
</dbReference>
<keyword evidence="3" id="KW-0998">Cell outer membrane</keyword>
<dbReference type="AlphaFoldDB" id="A0A2S9Y129"/>
<dbReference type="Gene3D" id="2.170.130.10">
    <property type="entry name" value="TonB-dependent receptor, plug domain"/>
    <property type="match status" value="1"/>
</dbReference>
<keyword evidence="2" id="KW-0472">Membrane</keyword>
<dbReference type="InterPro" id="IPR037066">
    <property type="entry name" value="Plug_dom_sf"/>
</dbReference>
<feature type="compositionally biased region" description="Acidic residues" evidence="4">
    <location>
        <begin position="78"/>
        <end position="97"/>
    </location>
</feature>
<dbReference type="GO" id="GO:0030246">
    <property type="term" value="F:carbohydrate binding"/>
    <property type="evidence" value="ECO:0007669"/>
    <property type="project" value="InterPro"/>
</dbReference>
<dbReference type="Pfam" id="PF13620">
    <property type="entry name" value="CarboxypepD_reg"/>
    <property type="match status" value="1"/>
</dbReference>
<evidence type="ECO:0000256" key="3">
    <source>
        <dbReference type="ARBA" id="ARBA00023237"/>
    </source>
</evidence>
<dbReference type="PANTHER" id="PTHR40980">
    <property type="entry name" value="PLUG DOMAIN-CONTAINING PROTEIN"/>
    <property type="match status" value="1"/>
</dbReference>
<dbReference type="Gene3D" id="2.40.170.20">
    <property type="entry name" value="TonB-dependent receptor, beta-barrel domain"/>
    <property type="match status" value="1"/>
</dbReference>
<dbReference type="SUPFAM" id="SSF56935">
    <property type="entry name" value="Porins"/>
    <property type="match status" value="1"/>
</dbReference>
<evidence type="ECO:0008006" key="7">
    <source>
        <dbReference type="Google" id="ProtNLM"/>
    </source>
</evidence>
<name>A0A2S9Y129_9BACT</name>
<feature type="compositionally biased region" description="Acidic residues" evidence="4">
    <location>
        <begin position="35"/>
        <end position="51"/>
    </location>
</feature>
<evidence type="ECO:0000313" key="6">
    <source>
        <dbReference type="Proteomes" id="UP000238823"/>
    </source>
</evidence>
<evidence type="ECO:0000256" key="1">
    <source>
        <dbReference type="ARBA" id="ARBA00004442"/>
    </source>
</evidence>
<dbReference type="EMBL" id="PVNL01000123">
    <property type="protein sequence ID" value="PRP98822.1"/>
    <property type="molecule type" value="Genomic_DNA"/>
</dbReference>
<protein>
    <recommendedName>
        <fullName evidence="7">TonB-dependent receptor</fullName>
    </recommendedName>
</protein>
<organism evidence="5 6">
    <name type="scientific">Enhygromyxa salina</name>
    <dbReference type="NCBI Taxonomy" id="215803"/>
    <lineage>
        <taxon>Bacteria</taxon>
        <taxon>Pseudomonadati</taxon>
        <taxon>Myxococcota</taxon>
        <taxon>Polyangia</taxon>
        <taxon>Nannocystales</taxon>
        <taxon>Nannocystaceae</taxon>
        <taxon>Enhygromyxa</taxon>
    </lineage>
</organism>
<dbReference type="GO" id="GO:0009279">
    <property type="term" value="C:cell outer membrane"/>
    <property type="evidence" value="ECO:0007669"/>
    <property type="project" value="UniProtKB-SubCell"/>
</dbReference>
<dbReference type="PANTHER" id="PTHR40980:SF5">
    <property type="entry name" value="TONB-DEPENDENT RECEPTOR"/>
    <property type="match status" value="1"/>
</dbReference>
<dbReference type="OrthoDB" id="9768470at2"/>
<dbReference type="InterPro" id="IPR036942">
    <property type="entry name" value="Beta-barrel_TonB_sf"/>
</dbReference>
<dbReference type="InterPro" id="IPR013784">
    <property type="entry name" value="Carb-bd-like_fold"/>
</dbReference>
<dbReference type="RefSeq" id="WP_106093300.1">
    <property type="nucleotide sequence ID" value="NZ_PVNL01000123.1"/>
</dbReference>
<accession>A0A2S9Y129</accession>
<evidence type="ECO:0000256" key="4">
    <source>
        <dbReference type="SAM" id="MobiDB-lite"/>
    </source>
</evidence>
<dbReference type="SUPFAM" id="SSF49452">
    <property type="entry name" value="Starch-binding domain-like"/>
    <property type="match status" value="1"/>
</dbReference>
<comment type="subcellular location">
    <subcellularLocation>
        <location evidence="1">Cell outer membrane</location>
    </subcellularLocation>
</comment>
<feature type="region of interest" description="Disordered" evidence="4">
    <location>
        <begin position="29"/>
        <end position="100"/>
    </location>
</feature>
<gene>
    <name evidence="5" type="ORF">ENSA7_64540</name>
</gene>
<reference evidence="5 6" key="1">
    <citation type="submission" date="2018-03" db="EMBL/GenBank/DDBJ databases">
        <title>Draft Genome Sequences of the Obligatory Marine Myxobacteria Enhygromyxa salina SWB007.</title>
        <authorList>
            <person name="Poehlein A."/>
            <person name="Moghaddam J.A."/>
            <person name="Harms H."/>
            <person name="Alanjari M."/>
            <person name="Koenig G.M."/>
            <person name="Daniel R."/>
            <person name="Schaeberle T.F."/>
        </authorList>
    </citation>
    <scope>NUCLEOTIDE SEQUENCE [LARGE SCALE GENOMIC DNA]</scope>
    <source>
        <strain evidence="5 6">SWB007</strain>
    </source>
</reference>